<gene>
    <name evidence="2" type="ORF">SCUD_LOCUS17905</name>
</gene>
<protein>
    <submittedName>
        <fullName evidence="4">Similar to</fullName>
    </submittedName>
</protein>
<reference evidence="4" key="1">
    <citation type="submission" date="2016-06" db="UniProtKB">
        <authorList>
            <consortium name="WormBaseParasite"/>
        </authorList>
    </citation>
    <scope>IDENTIFICATION</scope>
</reference>
<feature type="compositionally biased region" description="Polar residues" evidence="1">
    <location>
        <begin position="1"/>
        <end position="23"/>
    </location>
</feature>
<accession>A0A183KS67</accession>
<proteinExistence type="predicted"/>
<dbReference type="AlphaFoldDB" id="A0A183KS67"/>
<keyword evidence="3" id="KW-1185">Reference proteome</keyword>
<name>A0A183KS67_9TREM</name>
<evidence type="ECO:0000313" key="3">
    <source>
        <dbReference type="Proteomes" id="UP000279833"/>
    </source>
</evidence>
<feature type="region of interest" description="Disordered" evidence="1">
    <location>
        <begin position="1"/>
        <end position="38"/>
    </location>
</feature>
<dbReference type="EMBL" id="UZAK01040365">
    <property type="protein sequence ID" value="VDP64489.1"/>
    <property type="molecule type" value="Genomic_DNA"/>
</dbReference>
<reference evidence="2 3" key="2">
    <citation type="submission" date="2018-11" db="EMBL/GenBank/DDBJ databases">
        <authorList>
            <consortium name="Pathogen Informatics"/>
        </authorList>
    </citation>
    <scope>NUCLEOTIDE SEQUENCE [LARGE SCALE GENOMIC DNA]</scope>
    <source>
        <strain evidence="2">Dakar</strain>
        <strain evidence="3">Dakar, Senegal</strain>
    </source>
</reference>
<evidence type="ECO:0000313" key="4">
    <source>
        <dbReference type="WBParaSite" id="SCUD_0001790701-mRNA-1"/>
    </source>
</evidence>
<evidence type="ECO:0000313" key="2">
    <source>
        <dbReference type="EMBL" id="VDP64489.1"/>
    </source>
</evidence>
<evidence type="ECO:0000256" key="1">
    <source>
        <dbReference type="SAM" id="MobiDB-lite"/>
    </source>
</evidence>
<dbReference type="WBParaSite" id="SCUD_0001790701-mRNA-1">
    <property type="protein sequence ID" value="SCUD_0001790701-mRNA-1"/>
    <property type="gene ID" value="SCUD_0001790701"/>
</dbReference>
<sequence length="118" mass="13232">MDQNSTNRSVSGGSEPQQESSPGMNFYENPRQASNVTPPTIEEARMLIRQIEIGKAAAPDNTPAKVLKSDVEEDLVGGTSATDRLERWIPNQDTKERNPEQMREIYRNHTIIGSRDSF</sequence>
<organism evidence="4">
    <name type="scientific">Schistosoma curassoni</name>
    <dbReference type="NCBI Taxonomy" id="6186"/>
    <lineage>
        <taxon>Eukaryota</taxon>
        <taxon>Metazoa</taxon>
        <taxon>Spiralia</taxon>
        <taxon>Lophotrochozoa</taxon>
        <taxon>Platyhelminthes</taxon>
        <taxon>Trematoda</taxon>
        <taxon>Digenea</taxon>
        <taxon>Strigeidida</taxon>
        <taxon>Schistosomatoidea</taxon>
        <taxon>Schistosomatidae</taxon>
        <taxon>Schistosoma</taxon>
    </lineage>
</organism>
<dbReference type="Proteomes" id="UP000279833">
    <property type="component" value="Unassembled WGS sequence"/>
</dbReference>